<reference evidence="2" key="1">
    <citation type="journal article" date="2019" name="Int. J. Syst. Evol. Microbiol.">
        <title>The Global Catalogue of Microorganisms (GCM) 10K type strain sequencing project: providing services to taxonomists for standard genome sequencing and annotation.</title>
        <authorList>
            <consortium name="The Broad Institute Genomics Platform"/>
            <consortium name="The Broad Institute Genome Sequencing Center for Infectious Disease"/>
            <person name="Wu L."/>
            <person name="Ma J."/>
        </authorList>
    </citation>
    <scope>NUCLEOTIDE SEQUENCE [LARGE SCALE GENOMIC DNA]</scope>
    <source>
        <strain evidence="2">XZYJT-10</strain>
    </source>
</reference>
<protein>
    <submittedName>
        <fullName evidence="1">Uncharacterized protein</fullName>
    </submittedName>
</protein>
<comment type="caution">
    <text evidence="1">The sequence shown here is derived from an EMBL/GenBank/DDBJ whole genome shotgun (WGS) entry which is preliminary data.</text>
</comment>
<dbReference type="EMBL" id="JBHTBJ010000071">
    <property type="protein sequence ID" value="MFC7280005.1"/>
    <property type="molecule type" value="Genomic_DNA"/>
</dbReference>
<name>A0ABW2I579_9ACTN</name>
<proteinExistence type="predicted"/>
<gene>
    <name evidence="1" type="ORF">ACFQS1_39115</name>
</gene>
<accession>A0ABW2I579</accession>
<dbReference type="Proteomes" id="UP001596548">
    <property type="component" value="Unassembled WGS sequence"/>
</dbReference>
<evidence type="ECO:0000313" key="1">
    <source>
        <dbReference type="EMBL" id="MFC7280005.1"/>
    </source>
</evidence>
<sequence length="125" mass="12583">MAADVVDEILAALASGAGAGVSGTATESVNNGFGVPKALIRRKFAGRDDARAALKAEETEPGVWQATIGADLAESGAAADEHIVAAARELLALAGAVAGRDPRVDASHAQGVQVGHHNTQTNTFN</sequence>
<organism evidence="1 2">
    <name type="scientific">Paractinoplanes rhizophilus</name>
    <dbReference type="NCBI Taxonomy" id="1416877"/>
    <lineage>
        <taxon>Bacteria</taxon>
        <taxon>Bacillati</taxon>
        <taxon>Actinomycetota</taxon>
        <taxon>Actinomycetes</taxon>
        <taxon>Micromonosporales</taxon>
        <taxon>Micromonosporaceae</taxon>
        <taxon>Paractinoplanes</taxon>
    </lineage>
</organism>
<keyword evidence="2" id="KW-1185">Reference proteome</keyword>
<dbReference type="RefSeq" id="WP_378977874.1">
    <property type="nucleotide sequence ID" value="NZ_JBHTBJ010000071.1"/>
</dbReference>
<evidence type="ECO:0000313" key="2">
    <source>
        <dbReference type="Proteomes" id="UP001596548"/>
    </source>
</evidence>